<sequence>MVRELSAMRWSGESGGVVVWARCGSSYGGAGGLGKRAELVQWRWRRRCDMWQTRRDSWLRDNTAWEIMVVRCAVKIWCFGLIGDGWPRVLGRWRRQVVRLIGNLWLWFVELVELIAGLMNTGWQGAWCWLVMGRESVWVVWLFDGEAVSDEGYCLLLWFVSVVSGDGRGHGCLRVGGLVEGKRTG</sequence>
<organism evidence="1 2">
    <name type="scientific">Rubus argutus</name>
    <name type="common">Southern blackberry</name>
    <dbReference type="NCBI Taxonomy" id="59490"/>
    <lineage>
        <taxon>Eukaryota</taxon>
        <taxon>Viridiplantae</taxon>
        <taxon>Streptophyta</taxon>
        <taxon>Embryophyta</taxon>
        <taxon>Tracheophyta</taxon>
        <taxon>Spermatophyta</taxon>
        <taxon>Magnoliopsida</taxon>
        <taxon>eudicotyledons</taxon>
        <taxon>Gunneridae</taxon>
        <taxon>Pentapetalae</taxon>
        <taxon>rosids</taxon>
        <taxon>fabids</taxon>
        <taxon>Rosales</taxon>
        <taxon>Rosaceae</taxon>
        <taxon>Rosoideae</taxon>
        <taxon>Rosoideae incertae sedis</taxon>
        <taxon>Rubus</taxon>
    </lineage>
</organism>
<comment type="caution">
    <text evidence="1">The sequence shown here is derived from an EMBL/GenBank/DDBJ whole genome shotgun (WGS) entry which is preliminary data.</text>
</comment>
<protein>
    <submittedName>
        <fullName evidence="1">Uncharacterized protein</fullName>
    </submittedName>
</protein>
<dbReference type="AlphaFoldDB" id="A0AAW1XRE6"/>
<gene>
    <name evidence="1" type="ORF">M0R45_015336</name>
</gene>
<dbReference type="EMBL" id="JBEDUW010000003">
    <property type="protein sequence ID" value="KAK9938608.1"/>
    <property type="molecule type" value="Genomic_DNA"/>
</dbReference>
<keyword evidence="2" id="KW-1185">Reference proteome</keyword>
<proteinExistence type="predicted"/>
<dbReference type="Proteomes" id="UP001457282">
    <property type="component" value="Unassembled WGS sequence"/>
</dbReference>
<accession>A0AAW1XRE6</accession>
<reference evidence="1 2" key="1">
    <citation type="journal article" date="2023" name="G3 (Bethesda)">
        <title>A chromosome-length genome assembly and annotation of blackberry (Rubus argutus, cv. 'Hillquist').</title>
        <authorList>
            <person name="Bruna T."/>
            <person name="Aryal R."/>
            <person name="Dudchenko O."/>
            <person name="Sargent D.J."/>
            <person name="Mead D."/>
            <person name="Buti M."/>
            <person name="Cavallini A."/>
            <person name="Hytonen T."/>
            <person name="Andres J."/>
            <person name="Pham M."/>
            <person name="Weisz D."/>
            <person name="Mascagni F."/>
            <person name="Usai G."/>
            <person name="Natali L."/>
            <person name="Bassil N."/>
            <person name="Fernandez G.E."/>
            <person name="Lomsadze A."/>
            <person name="Armour M."/>
            <person name="Olukolu B."/>
            <person name="Poorten T."/>
            <person name="Britton C."/>
            <person name="Davik J."/>
            <person name="Ashrafi H."/>
            <person name="Aiden E.L."/>
            <person name="Borodovsky M."/>
            <person name="Worthington M."/>
        </authorList>
    </citation>
    <scope>NUCLEOTIDE SEQUENCE [LARGE SCALE GENOMIC DNA]</scope>
    <source>
        <strain evidence="1">PI 553951</strain>
    </source>
</reference>
<evidence type="ECO:0000313" key="2">
    <source>
        <dbReference type="Proteomes" id="UP001457282"/>
    </source>
</evidence>
<evidence type="ECO:0000313" key="1">
    <source>
        <dbReference type="EMBL" id="KAK9938608.1"/>
    </source>
</evidence>
<name>A0AAW1XRE6_RUBAR</name>